<protein>
    <submittedName>
        <fullName evidence="3">Uncharacterized protein</fullName>
    </submittedName>
</protein>
<feature type="chain" id="PRO_5004824782" evidence="2">
    <location>
        <begin position="18"/>
        <end position="106"/>
    </location>
</feature>
<evidence type="ECO:0000313" key="3">
    <source>
        <dbReference type="EMBL" id="ETN75289.1"/>
    </source>
</evidence>
<keyword evidence="4" id="KW-1185">Reference proteome</keyword>
<dbReference type="KEGG" id="nai:NECAME_12497"/>
<gene>
    <name evidence="3" type="ORF">NECAME_12497</name>
</gene>
<dbReference type="Proteomes" id="UP000053676">
    <property type="component" value="Unassembled WGS sequence"/>
</dbReference>
<feature type="compositionally biased region" description="Polar residues" evidence="1">
    <location>
        <begin position="22"/>
        <end position="40"/>
    </location>
</feature>
<name>W2T171_NECAM</name>
<feature type="non-terminal residue" evidence="3">
    <location>
        <position position="106"/>
    </location>
</feature>
<sequence length="106" mass="11994">MFAALILLLFTKSRGRGKLTPWESNDPLSQMEMSCTTSSESPIYQRHRVRTLDSSPYIGARALGVAPNAHNTVGPYWFPDHLSTRRPEEFPLSDIFNRQPISNQTS</sequence>
<evidence type="ECO:0000256" key="2">
    <source>
        <dbReference type="SAM" id="SignalP"/>
    </source>
</evidence>
<accession>W2T171</accession>
<feature type="region of interest" description="Disordered" evidence="1">
    <location>
        <begin position="20"/>
        <end position="40"/>
    </location>
</feature>
<feature type="signal peptide" evidence="2">
    <location>
        <begin position="1"/>
        <end position="17"/>
    </location>
</feature>
<reference evidence="4" key="1">
    <citation type="journal article" date="2014" name="Nat. Genet.">
        <title>Genome of the human hookworm Necator americanus.</title>
        <authorList>
            <person name="Tang Y.T."/>
            <person name="Gao X."/>
            <person name="Rosa B.A."/>
            <person name="Abubucker S."/>
            <person name="Hallsworth-Pepin K."/>
            <person name="Martin J."/>
            <person name="Tyagi R."/>
            <person name="Heizer E."/>
            <person name="Zhang X."/>
            <person name="Bhonagiri-Palsikar V."/>
            <person name="Minx P."/>
            <person name="Warren W.C."/>
            <person name="Wang Q."/>
            <person name="Zhan B."/>
            <person name="Hotez P.J."/>
            <person name="Sternberg P.W."/>
            <person name="Dougall A."/>
            <person name="Gaze S.T."/>
            <person name="Mulvenna J."/>
            <person name="Sotillo J."/>
            <person name="Ranganathan S."/>
            <person name="Rabelo E.M."/>
            <person name="Wilson R.K."/>
            <person name="Felgner P.L."/>
            <person name="Bethony J."/>
            <person name="Hawdon J.M."/>
            <person name="Gasser R.B."/>
            <person name="Loukas A."/>
            <person name="Mitreva M."/>
        </authorList>
    </citation>
    <scope>NUCLEOTIDE SEQUENCE [LARGE SCALE GENOMIC DNA]</scope>
</reference>
<evidence type="ECO:0000313" key="4">
    <source>
        <dbReference type="Proteomes" id="UP000053676"/>
    </source>
</evidence>
<dbReference type="AlphaFoldDB" id="W2T171"/>
<dbReference type="EMBL" id="KI660310">
    <property type="protein sequence ID" value="ETN75289.1"/>
    <property type="molecule type" value="Genomic_DNA"/>
</dbReference>
<evidence type="ECO:0000256" key="1">
    <source>
        <dbReference type="SAM" id="MobiDB-lite"/>
    </source>
</evidence>
<keyword evidence="2" id="KW-0732">Signal</keyword>
<organism evidence="3 4">
    <name type="scientific">Necator americanus</name>
    <name type="common">Human hookworm</name>
    <dbReference type="NCBI Taxonomy" id="51031"/>
    <lineage>
        <taxon>Eukaryota</taxon>
        <taxon>Metazoa</taxon>
        <taxon>Ecdysozoa</taxon>
        <taxon>Nematoda</taxon>
        <taxon>Chromadorea</taxon>
        <taxon>Rhabditida</taxon>
        <taxon>Rhabditina</taxon>
        <taxon>Rhabditomorpha</taxon>
        <taxon>Strongyloidea</taxon>
        <taxon>Ancylostomatidae</taxon>
        <taxon>Bunostominae</taxon>
        <taxon>Necator</taxon>
    </lineage>
</organism>
<proteinExistence type="predicted"/>